<name>A0ACC6KKG9_9DEIO</name>
<reference evidence="1" key="1">
    <citation type="submission" date="2023-07" db="EMBL/GenBank/DDBJ databases">
        <title>Sorghum-associated microbial communities from plants grown in Nebraska, USA.</title>
        <authorList>
            <person name="Schachtman D."/>
        </authorList>
    </citation>
    <scope>NUCLEOTIDE SEQUENCE</scope>
    <source>
        <strain evidence="1">BE73</strain>
    </source>
</reference>
<protein>
    <submittedName>
        <fullName evidence="1">K+-transporting ATPase KdpF subunit</fullName>
    </submittedName>
</protein>
<gene>
    <name evidence="1" type="ORF">J2Y01_003422</name>
</gene>
<keyword evidence="2" id="KW-1185">Reference proteome</keyword>
<evidence type="ECO:0000313" key="2">
    <source>
        <dbReference type="Proteomes" id="UP001252370"/>
    </source>
</evidence>
<dbReference type="Proteomes" id="UP001252370">
    <property type="component" value="Unassembled WGS sequence"/>
</dbReference>
<proteinExistence type="predicted"/>
<evidence type="ECO:0000313" key="1">
    <source>
        <dbReference type="EMBL" id="MDR6752907.1"/>
    </source>
</evidence>
<accession>A0ACC6KKG9</accession>
<dbReference type="EMBL" id="JAVDTP010000010">
    <property type="protein sequence ID" value="MDR6752907.1"/>
    <property type="molecule type" value="Genomic_DNA"/>
</dbReference>
<sequence length="53" mass="5835">MWTGHLARAVGRSEHTARAGGRRRLVGMDALLLILVLALGAYLLYALVKAERF</sequence>
<organism evidence="1 2">
    <name type="scientific">Deinococcus soli</name>
    <name type="common">ex Cha et al. 2016</name>
    <dbReference type="NCBI Taxonomy" id="1309411"/>
    <lineage>
        <taxon>Bacteria</taxon>
        <taxon>Thermotogati</taxon>
        <taxon>Deinococcota</taxon>
        <taxon>Deinococci</taxon>
        <taxon>Deinococcales</taxon>
        <taxon>Deinococcaceae</taxon>
        <taxon>Deinococcus</taxon>
    </lineage>
</organism>
<comment type="caution">
    <text evidence="1">The sequence shown here is derived from an EMBL/GenBank/DDBJ whole genome shotgun (WGS) entry which is preliminary data.</text>
</comment>